<name>W2PU30_PHYN3</name>
<reference evidence="1 2" key="2">
    <citation type="submission" date="2013-11" db="EMBL/GenBank/DDBJ databases">
        <title>The Genome Sequence of Phytophthora parasitica INRA-310.</title>
        <authorList>
            <consortium name="The Broad Institute Genomics Platform"/>
            <person name="Russ C."/>
            <person name="Tyler B."/>
            <person name="Panabieres F."/>
            <person name="Shan W."/>
            <person name="Tripathy S."/>
            <person name="Grunwald N."/>
            <person name="Machado M."/>
            <person name="Johnson C.S."/>
            <person name="Arredondo F."/>
            <person name="Hong C."/>
            <person name="Coffey M."/>
            <person name="Young S.K."/>
            <person name="Zeng Q."/>
            <person name="Gargeya S."/>
            <person name="Fitzgerald M."/>
            <person name="Abouelleil A."/>
            <person name="Alvarado L."/>
            <person name="Chapman S.B."/>
            <person name="Gainer-Dewar J."/>
            <person name="Goldberg J."/>
            <person name="Griggs A."/>
            <person name="Gujja S."/>
            <person name="Hansen M."/>
            <person name="Howarth C."/>
            <person name="Imamovic A."/>
            <person name="Ireland A."/>
            <person name="Larimer J."/>
            <person name="McCowan C."/>
            <person name="Murphy C."/>
            <person name="Pearson M."/>
            <person name="Poon T.W."/>
            <person name="Priest M."/>
            <person name="Roberts A."/>
            <person name="Saif S."/>
            <person name="Shea T."/>
            <person name="Sykes S."/>
            <person name="Wortman J."/>
            <person name="Nusbaum C."/>
            <person name="Birren B."/>
        </authorList>
    </citation>
    <scope>NUCLEOTIDE SEQUENCE [LARGE SCALE GENOMIC DNA]</scope>
    <source>
        <strain evidence="1 2">INRA-310</strain>
    </source>
</reference>
<dbReference type="AlphaFoldDB" id="W2PU30"/>
<accession>W2PU30</accession>
<dbReference type="VEuPathDB" id="FungiDB:PPTG_23793"/>
<proteinExistence type="predicted"/>
<protein>
    <submittedName>
        <fullName evidence="1">Uncharacterized protein</fullName>
    </submittedName>
</protein>
<organism evidence="1 2">
    <name type="scientific">Phytophthora nicotianae (strain INRA-310)</name>
    <name type="common">Phytophthora parasitica</name>
    <dbReference type="NCBI Taxonomy" id="761204"/>
    <lineage>
        <taxon>Eukaryota</taxon>
        <taxon>Sar</taxon>
        <taxon>Stramenopiles</taxon>
        <taxon>Oomycota</taxon>
        <taxon>Peronosporomycetes</taxon>
        <taxon>Peronosporales</taxon>
        <taxon>Peronosporaceae</taxon>
        <taxon>Phytophthora</taxon>
    </lineage>
</organism>
<evidence type="ECO:0000313" key="2">
    <source>
        <dbReference type="Proteomes" id="UP000018817"/>
    </source>
</evidence>
<dbReference type="Proteomes" id="UP000018817">
    <property type="component" value="Unassembled WGS sequence"/>
</dbReference>
<sequence>MAGVSTSRIYATMLIQDEVTMLIPKDIVTRKLRFALSCLQTEQAMKLCSRCSTIKGSATATRSIRSPTASSI</sequence>
<reference evidence="2" key="1">
    <citation type="submission" date="2011-12" db="EMBL/GenBank/DDBJ databases">
        <authorList>
            <consortium name="The Broad Institute Genome Sequencing Platform"/>
            <person name="Russ C."/>
            <person name="Tyler B."/>
            <person name="Panabieres F."/>
            <person name="Shan W."/>
            <person name="Tripathy S."/>
            <person name="Grunwald N."/>
            <person name="Machado M."/>
            <person name="Young S.K."/>
            <person name="Zeng Q."/>
            <person name="Gargeya S."/>
            <person name="Fitzgerald M."/>
            <person name="Haas B."/>
            <person name="Abouelleil A."/>
            <person name="Alvarado L."/>
            <person name="Arachchi H.M."/>
            <person name="Berlin A."/>
            <person name="Chapman S.B."/>
            <person name="Gearin G."/>
            <person name="Goldberg J."/>
            <person name="Griggs A."/>
            <person name="Gujja S."/>
            <person name="Hansen M."/>
            <person name="Heiman D."/>
            <person name="Howarth C."/>
            <person name="Larimer J."/>
            <person name="Lui A."/>
            <person name="MacDonald P.J.P."/>
            <person name="McCowen C."/>
            <person name="Montmayeur A."/>
            <person name="Murphy C."/>
            <person name="Neiman D."/>
            <person name="Pearson M."/>
            <person name="Priest M."/>
            <person name="Roberts A."/>
            <person name="Saif S."/>
            <person name="Shea T."/>
            <person name="Sisk P."/>
            <person name="Stolte C."/>
            <person name="Sykes S."/>
            <person name="Wortman J."/>
            <person name="Nusbaum C."/>
            <person name="Birren B."/>
        </authorList>
    </citation>
    <scope>NUCLEOTIDE SEQUENCE [LARGE SCALE GENOMIC DNA]</scope>
    <source>
        <strain evidence="2">INRA-310</strain>
    </source>
</reference>
<dbReference type="RefSeq" id="XP_008911303.1">
    <property type="nucleotide sequence ID" value="XM_008913055.1"/>
</dbReference>
<dbReference type="GeneID" id="20192392"/>
<gene>
    <name evidence="1" type="ORF">PPTG_23793</name>
</gene>
<dbReference type="EMBL" id="KI669611">
    <property type="protein sequence ID" value="ETN03530.1"/>
    <property type="molecule type" value="Genomic_DNA"/>
</dbReference>
<evidence type="ECO:0000313" key="1">
    <source>
        <dbReference type="EMBL" id="ETN03530.1"/>
    </source>
</evidence>